<reference evidence="2" key="1">
    <citation type="submission" date="2021-01" db="EMBL/GenBank/DDBJ databases">
        <authorList>
            <person name="Corre E."/>
            <person name="Pelletier E."/>
            <person name="Niang G."/>
            <person name="Scheremetjew M."/>
            <person name="Finn R."/>
            <person name="Kale V."/>
            <person name="Holt S."/>
            <person name="Cochrane G."/>
            <person name="Meng A."/>
            <person name="Brown T."/>
            <person name="Cohen L."/>
        </authorList>
    </citation>
    <scope>NUCLEOTIDE SEQUENCE</scope>
    <source>
        <strain evidence="2">CCMP3105</strain>
    </source>
</reference>
<organism evidence="2">
    <name type="scientific">Alexandrium monilatum</name>
    <dbReference type="NCBI Taxonomy" id="311494"/>
    <lineage>
        <taxon>Eukaryota</taxon>
        <taxon>Sar</taxon>
        <taxon>Alveolata</taxon>
        <taxon>Dinophyceae</taxon>
        <taxon>Gonyaulacales</taxon>
        <taxon>Pyrocystaceae</taxon>
        <taxon>Alexandrium</taxon>
    </lineage>
</organism>
<protein>
    <submittedName>
        <fullName evidence="2">Uncharacterized protein</fullName>
    </submittedName>
</protein>
<feature type="compositionally biased region" description="Low complexity" evidence="1">
    <location>
        <begin position="90"/>
        <end position="100"/>
    </location>
</feature>
<feature type="compositionally biased region" description="Basic and acidic residues" evidence="1">
    <location>
        <begin position="152"/>
        <end position="166"/>
    </location>
</feature>
<evidence type="ECO:0000256" key="1">
    <source>
        <dbReference type="SAM" id="MobiDB-lite"/>
    </source>
</evidence>
<accession>A0A7S4UE32</accession>
<evidence type="ECO:0000313" key="2">
    <source>
        <dbReference type="EMBL" id="CAE4574919.1"/>
    </source>
</evidence>
<name>A0A7S4UE32_9DINO</name>
<feature type="region of interest" description="Disordered" evidence="1">
    <location>
        <begin position="46"/>
        <end position="122"/>
    </location>
</feature>
<feature type="region of interest" description="Disordered" evidence="1">
    <location>
        <begin position="265"/>
        <end position="288"/>
    </location>
</feature>
<gene>
    <name evidence="2" type="ORF">AMON00008_LOCUS14538</name>
</gene>
<feature type="region of interest" description="Disordered" evidence="1">
    <location>
        <begin position="152"/>
        <end position="248"/>
    </location>
</feature>
<feature type="compositionally biased region" description="Low complexity" evidence="1">
    <location>
        <begin position="265"/>
        <end position="280"/>
    </location>
</feature>
<proteinExistence type="predicted"/>
<dbReference type="AlphaFoldDB" id="A0A7S4UE32"/>
<sequence>MRGAGGRLPRSEGLAEAEARELLARAAAEEPSPRGAWDVWTTGSLVRRPVPHAPPASARDDAFDPEGAGAGIVEGDLGLPPVPEGDEGCQQQQQQPLPEARLPPQPSSSPWPHESASQPRPVAPVVAAAPAAAMVPVAVSAPVTVMAPMAGAEERTEALRTEESADARLPAAVTAVATGHGSPPRSPQRQSAEQRPPASGQPRSAPTEMWTAAPAPRPPSTAAPGQDDGASAERRRGVGLGSGSAELGARLEEICRGLDGILAARAPDAGPPGAVAAPDDASGDGRGF</sequence>
<dbReference type="EMBL" id="HBNR01021800">
    <property type="protein sequence ID" value="CAE4574919.1"/>
    <property type="molecule type" value="Transcribed_RNA"/>
</dbReference>